<comment type="caution">
    <text evidence="1">The sequence shown here is derived from an EMBL/GenBank/DDBJ whole genome shotgun (WGS) entry which is preliminary data.</text>
</comment>
<proteinExistence type="predicted"/>
<dbReference type="PANTHER" id="PTHR42870:SF1">
    <property type="entry name" value="NON-SPECIFIC LIPID-TRANSFER PROTEIN-LIKE 2"/>
    <property type="match status" value="1"/>
</dbReference>
<dbReference type="Gene3D" id="3.40.47.10">
    <property type="match status" value="1"/>
</dbReference>
<organism evidence="1 2">
    <name type="scientific">Trebonia kvetii</name>
    <dbReference type="NCBI Taxonomy" id="2480626"/>
    <lineage>
        <taxon>Bacteria</taxon>
        <taxon>Bacillati</taxon>
        <taxon>Actinomycetota</taxon>
        <taxon>Actinomycetes</taxon>
        <taxon>Streptosporangiales</taxon>
        <taxon>Treboniaceae</taxon>
        <taxon>Trebonia</taxon>
    </lineage>
</organism>
<dbReference type="AlphaFoldDB" id="A0A6P2BT09"/>
<sequence>MTEVAVVGFAQSPCRVREDATTGGVEMLVPIFAEVYAATGLTKGDIGFWCSGSSDYLAGRAFSFVQAVDAIGAVPPIMESHVEMDGAWALYEAWVKIMSGEAEIALAYGFGKSSGAELRRVLALQLDPYVVAPLWPDAVSVAALQARLGIEAGLWTEKDMAEVAARCRAAAVSNPAAQVSGDVLVEDLLGAPYVADPLRAHDCAPVGDGAAVVILAAGARARELCQRPAWITSFRHRIESGSLGARDLLSAGIGGGLGPDRLAGRPVQVAELHAPFTHQEILLRRALGLDGETEVNPSGGALCGNPMFAAGLARIGCAARAIMSGHASSALGHATSGPALQQNLVCTMEAR</sequence>
<dbReference type="Proteomes" id="UP000460272">
    <property type="component" value="Unassembled WGS sequence"/>
</dbReference>
<dbReference type="PIRSF" id="PIRSF000429">
    <property type="entry name" value="Ac-CoA_Ac_transf"/>
    <property type="match status" value="1"/>
</dbReference>
<dbReference type="SUPFAM" id="SSF53901">
    <property type="entry name" value="Thiolase-like"/>
    <property type="match status" value="1"/>
</dbReference>
<dbReference type="InterPro" id="IPR002155">
    <property type="entry name" value="Thiolase"/>
</dbReference>
<dbReference type="GO" id="GO:0016747">
    <property type="term" value="F:acyltransferase activity, transferring groups other than amino-acyl groups"/>
    <property type="evidence" value="ECO:0007669"/>
    <property type="project" value="InterPro"/>
</dbReference>
<protein>
    <submittedName>
        <fullName evidence="1">Lipid-transfer protein</fullName>
    </submittedName>
</protein>
<name>A0A6P2BT09_9ACTN</name>
<gene>
    <name evidence="1" type="ORF">EAS64_37940</name>
</gene>
<dbReference type="RefSeq" id="WP_145861205.1">
    <property type="nucleotide sequence ID" value="NZ_RPFW01000009.1"/>
</dbReference>
<evidence type="ECO:0000313" key="2">
    <source>
        <dbReference type="Proteomes" id="UP000460272"/>
    </source>
</evidence>
<dbReference type="NCBIfam" id="NF005924">
    <property type="entry name" value="PRK07937.1"/>
    <property type="match status" value="1"/>
</dbReference>
<dbReference type="InterPro" id="IPR016039">
    <property type="entry name" value="Thiolase-like"/>
</dbReference>
<reference evidence="1 2" key="1">
    <citation type="submission" date="2018-11" db="EMBL/GenBank/DDBJ databases">
        <title>Trebonia kvetii gen.nov., sp.nov., a novel acidophilic actinobacterium, and proposal of the new actinobacterial family Treboniaceae fam. nov.</title>
        <authorList>
            <person name="Rapoport D."/>
            <person name="Sagova-Mareckova M."/>
            <person name="Sedlacek I."/>
            <person name="Provaznik J."/>
            <person name="Kralova S."/>
            <person name="Pavlinic D."/>
            <person name="Benes V."/>
            <person name="Kopecky J."/>
        </authorList>
    </citation>
    <scope>NUCLEOTIDE SEQUENCE [LARGE SCALE GENOMIC DNA]</scope>
    <source>
        <strain evidence="1 2">15Tr583</strain>
    </source>
</reference>
<dbReference type="OrthoDB" id="3741563at2"/>
<dbReference type="EMBL" id="RPFW01000009">
    <property type="protein sequence ID" value="TVZ00413.1"/>
    <property type="molecule type" value="Genomic_DNA"/>
</dbReference>
<dbReference type="PANTHER" id="PTHR42870">
    <property type="entry name" value="ACETYL-COA C-ACETYLTRANSFERASE"/>
    <property type="match status" value="1"/>
</dbReference>
<accession>A0A6P2BT09</accession>
<evidence type="ECO:0000313" key="1">
    <source>
        <dbReference type="EMBL" id="TVZ00413.1"/>
    </source>
</evidence>
<keyword evidence="2" id="KW-1185">Reference proteome</keyword>